<feature type="region of interest" description="Disordered" evidence="1">
    <location>
        <begin position="1"/>
        <end position="24"/>
    </location>
</feature>
<organism evidence="2 3">
    <name type="scientific">Morchella conica CCBAS932</name>
    <dbReference type="NCBI Taxonomy" id="1392247"/>
    <lineage>
        <taxon>Eukaryota</taxon>
        <taxon>Fungi</taxon>
        <taxon>Dikarya</taxon>
        <taxon>Ascomycota</taxon>
        <taxon>Pezizomycotina</taxon>
        <taxon>Pezizomycetes</taxon>
        <taxon>Pezizales</taxon>
        <taxon>Morchellaceae</taxon>
        <taxon>Morchella</taxon>
    </lineage>
</organism>
<evidence type="ECO:0000313" key="3">
    <source>
        <dbReference type="Proteomes" id="UP000277580"/>
    </source>
</evidence>
<proteinExistence type="predicted"/>
<dbReference type="OrthoDB" id="10440030at2759"/>
<evidence type="ECO:0000313" key="2">
    <source>
        <dbReference type="EMBL" id="RPB11517.1"/>
    </source>
</evidence>
<reference evidence="2 3" key="1">
    <citation type="journal article" date="2018" name="Nat. Ecol. Evol.">
        <title>Pezizomycetes genomes reveal the molecular basis of ectomycorrhizal truffle lifestyle.</title>
        <authorList>
            <person name="Murat C."/>
            <person name="Payen T."/>
            <person name="Noel B."/>
            <person name="Kuo A."/>
            <person name="Morin E."/>
            <person name="Chen J."/>
            <person name="Kohler A."/>
            <person name="Krizsan K."/>
            <person name="Balestrini R."/>
            <person name="Da Silva C."/>
            <person name="Montanini B."/>
            <person name="Hainaut M."/>
            <person name="Levati E."/>
            <person name="Barry K.W."/>
            <person name="Belfiori B."/>
            <person name="Cichocki N."/>
            <person name="Clum A."/>
            <person name="Dockter R.B."/>
            <person name="Fauchery L."/>
            <person name="Guy J."/>
            <person name="Iotti M."/>
            <person name="Le Tacon F."/>
            <person name="Lindquist E.A."/>
            <person name="Lipzen A."/>
            <person name="Malagnac F."/>
            <person name="Mello A."/>
            <person name="Molinier V."/>
            <person name="Miyauchi S."/>
            <person name="Poulain J."/>
            <person name="Riccioni C."/>
            <person name="Rubini A."/>
            <person name="Sitrit Y."/>
            <person name="Splivallo R."/>
            <person name="Traeger S."/>
            <person name="Wang M."/>
            <person name="Zifcakova L."/>
            <person name="Wipf D."/>
            <person name="Zambonelli A."/>
            <person name="Paolocci F."/>
            <person name="Nowrousian M."/>
            <person name="Ottonello S."/>
            <person name="Baldrian P."/>
            <person name="Spatafora J.W."/>
            <person name="Henrissat B."/>
            <person name="Nagy L.G."/>
            <person name="Aury J.M."/>
            <person name="Wincker P."/>
            <person name="Grigoriev I.V."/>
            <person name="Bonfante P."/>
            <person name="Martin F.M."/>
        </authorList>
    </citation>
    <scope>NUCLEOTIDE SEQUENCE [LARGE SCALE GENOMIC DNA]</scope>
    <source>
        <strain evidence="2 3">CCBAS932</strain>
    </source>
</reference>
<accession>A0A3N4KLS2</accession>
<evidence type="ECO:0000256" key="1">
    <source>
        <dbReference type="SAM" id="MobiDB-lite"/>
    </source>
</evidence>
<dbReference type="AlphaFoldDB" id="A0A3N4KLS2"/>
<gene>
    <name evidence="2" type="ORF">P167DRAFT_536676</name>
</gene>
<sequence>MAAATSTEGDMQGMREQLQPDTAFTAPATAPVTAIVTLPTVEQLLSSIPDNYVYLDYTAAAAAEPCNNNDEEVYSDDDEDSDDDDDEYEYLFPFYETPPAVFKACRRAFIIVTRAIRRNGLARKNPEWFKSWEESISDAKENDYYPELSFGTQTICWLGMQLAGGSLDILKDHIEGWRVKPFGHYMLADILAANAANSRRRPVRAVRVRRARRMAARRAGF</sequence>
<protein>
    <submittedName>
        <fullName evidence="2">Uncharacterized protein</fullName>
    </submittedName>
</protein>
<keyword evidence="3" id="KW-1185">Reference proteome</keyword>
<dbReference type="EMBL" id="ML119135">
    <property type="protein sequence ID" value="RPB11517.1"/>
    <property type="molecule type" value="Genomic_DNA"/>
</dbReference>
<dbReference type="InParanoid" id="A0A3N4KLS2"/>
<name>A0A3N4KLS2_9PEZI</name>
<dbReference type="Proteomes" id="UP000277580">
    <property type="component" value="Unassembled WGS sequence"/>
</dbReference>